<accession>A0A4Q1CE34</accession>
<proteinExistence type="predicted"/>
<evidence type="ECO:0000313" key="1">
    <source>
        <dbReference type="EMBL" id="RXK58029.1"/>
    </source>
</evidence>
<reference evidence="1 2" key="1">
    <citation type="submission" date="2019-01" db="EMBL/GenBank/DDBJ databases">
        <title>Lacibacter sp. strain TTM-7.</title>
        <authorList>
            <person name="Chen W.-M."/>
        </authorList>
    </citation>
    <scope>NUCLEOTIDE SEQUENCE [LARGE SCALE GENOMIC DNA]</scope>
    <source>
        <strain evidence="1 2">TTM-7</strain>
    </source>
</reference>
<dbReference type="OrthoDB" id="1453160at2"/>
<dbReference type="RefSeq" id="WP_129132459.1">
    <property type="nucleotide sequence ID" value="NZ_SDHW01000007.1"/>
</dbReference>
<protein>
    <submittedName>
        <fullName evidence="1">Uncharacterized protein</fullName>
    </submittedName>
</protein>
<dbReference type="AlphaFoldDB" id="A0A4Q1CE34"/>
<dbReference type="Proteomes" id="UP000290204">
    <property type="component" value="Unassembled WGS sequence"/>
</dbReference>
<dbReference type="EMBL" id="SDHW01000007">
    <property type="protein sequence ID" value="RXK58029.1"/>
    <property type="molecule type" value="Genomic_DNA"/>
</dbReference>
<evidence type="ECO:0000313" key="2">
    <source>
        <dbReference type="Proteomes" id="UP000290204"/>
    </source>
</evidence>
<sequence>MKVAFLLSTFFSCLCINTSAQEIDSKIDSFTRVNNIDSFLVYFITCNDLAHSIDSCNQSPSLYLIWKKNGNFFIQKFEHCEDYKAIQISNENPLSFYFTNKEIISKEEIKSPVYYEYKKEKGRKYTIEVTSTRSHSCFYNIFFRTNINSFQKRIDSYNLDFTEYSDGKKSINTKYNNSTKLKQLIGDLKTFVNLTSFKEIN</sequence>
<gene>
    <name evidence="1" type="ORF">ESA94_18615</name>
</gene>
<name>A0A4Q1CE34_9BACT</name>
<keyword evidence="2" id="KW-1185">Reference proteome</keyword>
<comment type="caution">
    <text evidence="1">The sequence shown here is derived from an EMBL/GenBank/DDBJ whole genome shotgun (WGS) entry which is preliminary data.</text>
</comment>
<organism evidence="1 2">
    <name type="scientific">Lacibacter luteus</name>
    <dbReference type="NCBI Taxonomy" id="2508719"/>
    <lineage>
        <taxon>Bacteria</taxon>
        <taxon>Pseudomonadati</taxon>
        <taxon>Bacteroidota</taxon>
        <taxon>Chitinophagia</taxon>
        <taxon>Chitinophagales</taxon>
        <taxon>Chitinophagaceae</taxon>
        <taxon>Lacibacter</taxon>
    </lineage>
</organism>